<reference evidence="1" key="1">
    <citation type="submission" date="2023-04" db="EMBL/GenBank/DDBJ databases">
        <title>Black Yeasts Isolated from many extreme environments.</title>
        <authorList>
            <person name="Coleine C."/>
            <person name="Stajich J.E."/>
            <person name="Selbmann L."/>
        </authorList>
    </citation>
    <scope>NUCLEOTIDE SEQUENCE</scope>
    <source>
        <strain evidence="1">CCFEE 5312</strain>
    </source>
</reference>
<name>A0AAJ0DAH1_9PEZI</name>
<dbReference type="SUPFAM" id="SSF51182">
    <property type="entry name" value="RmlC-like cupins"/>
    <property type="match status" value="1"/>
</dbReference>
<dbReference type="InterPro" id="IPR014710">
    <property type="entry name" value="RmlC-like_jellyroll"/>
</dbReference>
<evidence type="ECO:0000313" key="2">
    <source>
        <dbReference type="Proteomes" id="UP001271007"/>
    </source>
</evidence>
<dbReference type="EMBL" id="JAWDJX010000097">
    <property type="protein sequence ID" value="KAK3046366.1"/>
    <property type="molecule type" value="Genomic_DNA"/>
</dbReference>
<dbReference type="CDD" id="cd02231">
    <property type="entry name" value="cupin_BLL6423-like"/>
    <property type="match status" value="1"/>
</dbReference>
<dbReference type="Gene3D" id="2.20.70.150">
    <property type="match status" value="1"/>
</dbReference>
<keyword evidence="2" id="KW-1185">Reference proteome</keyword>
<accession>A0AAJ0DAH1</accession>
<comment type="caution">
    <text evidence="1">The sequence shown here is derived from an EMBL/GenBank/DDBJ whole genome shotgun (WGS) entry which is preliminary data.</text>
</comment>
<sequence>MSNTIQQPFPPVRRVVTAHNEHGKAIVARDSLIDGDKKAHGPWIAPLWSTESLPPDVNLGEDGGLAKLSISNQGTIVRIVDFPPHSFGALHRSITLDYVYVLEGPIILTLDDGSRTAIAKDEIVVQQATMHGWDNETDRWARILCVLIASKPPSIGGEKLEASIPFKI</sequence>
<dbReference type="AlphaFoldDB" id="A0AAJ0DAH1"/>
<gene>
    <name evidence="1" type="ORF">LTR09_012142</name>
</gene>
<proteinExistence type="predicted"/>
<dbReference type="PANTHER" id="PTHR36156">
    <property type="entry name" value="SLR2101 PROTEIN"/>
    <property type="match status" value="1"/>
</dbReference>
<evidence type="ECO:0000313" key="1">
    <source>
        <dbReference type="EMBL" id="KAK3046366.1"/>
    </source>
</evidence>
<dbReference type="Proteomes" id="UP001271007">
    <property type="component" value="Unassembled WGS sequence"/>
</dbReference>
<dbReference type="InterPro" id="IPR011051">
    <property type="entry name" value="RmlC_Cupin_sf"/>
</dbReference>
<organism evidence="1 2">
    <name type="scientific">Extremus antarcticus</name>
    <dbReference type="NCBI Taxonomy" id="702011"/>
    <lineage>
        <taxon>Eukaryota</taxon>
        <taxon>Fungi</taxon>
        <taxon>Dikarya</taxon>
        <taxon>Ascomycota</taxon>
        <taxon>Pezizomycotina</taxon>
        <taxon>Dothideomycetes</taxon>
        <taxon>Dothideomycetidae</taxon>
        <taxon>Mycosphaerellales</taxon>
        <taxon>Extremaceae</taxon>
        <taxon>Extremus</taxon>
    </lineage>
</organism>
<dbReference type="Gene3D" id="2.60.120.10">
    <property type="entry name" value="Jelly Rolls"/>
    <property type="match status" value="1"/>
</dbReference>
<dbReference type="PANTHER" id="PTHR36156:SF2">
    <property type="entry name" value="CUPIN TYPE-2 DOMAIN-CONTAINING PROTEIN"/>
    <property type="match status" value="1"/>
</dbReference>
<dbReference type="InterPro" id="IPR047142">
    <property type="entry name" value="OryJ/VirC-like"/>
</dbReference>
<protein>
    <submittedName>
        <fullName evidence="1">Uncharacterized protein</fullName>
    </submittedName>
</protein>